<evidence type="ECO:0000313" key="2">
    <source>
        <dbReference type="Proteomes" id="UP000316495"/>
    </source>
</evidence>
<dbReference type="EMBL" id="VMGN01000022">
    <property type="protein sequence ID" value="TSC94048.1"/>
    <property type="molecule type" value="Genomic_DNA"/>
</dbReference>
<evidence type="ECO:0008006" key="3">
    <source>
        <dbReference type="Google" id="ProtNLM"/>
    </source>
</evidence>
<accession>A0A554LMI0</accession>
<evidence type="ECO:0000313" key="1">
    <source>
        <dbReference type="EMBL" id="TSC94048.1"/>
    </source>
</evidence>
<sequence>MLNNEKHQLIMGQILKDIFTDISIAPLLGFKGGTCAYFFYDLPRFSVDLDFDLLIPTEYNQKKISERIAGILEKYGLIKDDHLKRFTIFSLLSYGDADHNIKIEINIRELISNLKEHYELKEYLGISMLVAKRGYLFGSKVATLTLRSETATRDIYDIHYFAKNNWDIDAEVVQDLTGKNLKEQLTDCIALIEKINDNQIMHGLGELILAKEKSWVKNQMKADTIFMLKNYLSLLK</sequence>
<dbReference type="InterPro" id="IPR014942">
    <property type="entry name" value="AbiEii"/>
</dbReference>
<protein>
    <recommendedName>
        <fullName evidence="3">Nucleotidyl transferase AbiEii toxin, Type IV TA system</fullName>
    </recommendedName>
</protein>
<name>A0A554LMI0_9BACT</name>
<comment type="caution">
    <text evidence="1">The sequence shown here is derived from an EMBL/GenBank/DDBJ whole genome shotgun (WGS) entry which is preliminary data.</text>
</comment>
<dbReference type="Proteomes" id="UP000316495">
    <property type="component" value="Unassembled WGS sequence"/>
</dbReference>
<proteinExistence type="predicted"/>
<organism evidence="1 2">
    <name type="scientific">Candidatus Berkelbacteria bacterium Athens1014_28</name>
    <dbReference type="NCBI Taxonomy" id="2017145"/>
    <lineage>
        <taxon>Bacteria</taxon>
        <taxon>Candidatus Berkelbacteria</taxon>
    </lineage>
</organism>
<dbReference type="Gene3D" id="3.10.450.620">
    <property type="entry name" value="JHP933, nucleotidyltransferase-like core domain"/>
    <property type="match status" value="1"/>
</dbReference>
<dbReference type="Pfam" id="PF08843">
    <property type="entry name" value="AbiEii"/>
    <property type="match status" value="1"/>
</dbReference>
<reference evidence="1 2" key="1">
    <citation type="submission" date="2017-07" db="EMBL/GenBank/DDBJ databases">
        <title>Mechanisms for carbon and nitrogen cycling indicate functional differentiation within the Candidate Phyla Radiation.</title>
        <authorList>
            <person name="Danczak R.E."/>
            <person name="Johnston M.D."/>
            <person name="Kenah C."/>
            <person name="Slattery M."/>
            <person name="Wrighton K.C."/>
            <person name="Wilkins M.J."/>
        </authorList>
    </citation>
    <scope>NUCLEOTIDE SEQUENCE [LARGE SCALE GENOMIC DNA]</scope>
    <source>
        <strain evidence="1">Athens1014_28</strain>
    </source>
</reference>
<dbReference type="AlphaFoldDB" id="A0A554LMI0"/>
<gene>
    <name evidence="1" type="ORF">Athens101428_441</name>
</gene>